<sequence>MSDKPLNHLARLDTRLHQTRSGEGHSLPDDTAAAMPPPQPGPSSQSEPYGTSEPEPPTIDALLKGSDWEARLADARARRAEVLAARAQTAEQHVAEPDPEAAPIVAESTVAEPAETAVAEIHDAASAQMARLKTEAPGEVANRPPPRWGLVVFILALCVGAFVAVEFYL</sequence>
<protein>
    <submittedName>
        <fullName evidence="3">Uncharacterized protein</fullName>
    </submittedName>
</protein>
<keyword evidence="2" id="KW-0812">Transmembrane</keyword>
<keyword evidence="2" id="KW-1133">Transmembrane helix</keyword>
<gene>
    <name evidence="3" type="ORF">E2L05_16400</name>
</gene>
<name>A0A4R6ALF5_9RHOB</name>
<evidence type="ECO:0000313" key="3">
    <source>
        <dbReference type="EMBL" id="TDL85141.1"/>
    </source>
</evidence>
<reference evidence="3 4" key="1">
    <citation type="submission" date="2019-03" db="EMBL/GenBank/DDBJ databases">
        <title>Rhodobacteraceae bacterium SM1902, a new member of the family Rhodobacteraceae isolated from Yantai.</title>
        <authorList>
            <person name="Sun Y."/>
        </authorList>
    </citation>
    <scope>NUCLEOTIDE SEQUENCE [LARGE SCALE GENOMIC DNA]</scope>
    <source>
        <strain evidence="3 4">SM1902</strain>
    </source>
</reference>
<organism evidence="3 4">
    <name type="scientific">Meridianimarinicoccus aquatilis</name>
    <dbReference type="NCBI Taxonomy" id="2552766"/>
    <lineage>
        <taxon>Bacteria</taxon>
        <taxon>Pseudomonadati</taxon>
        <taxon>Pseudomonadota</taxon>
        <taxon>Alphaproteobacteria</taxon>
        <taxon>Rhodobacterales</taxon>
        <taxon>Paracoccaceae</taxon>
        <taxon>Meridianimarinicoccus</taxon>
    </lineage>
</organism>
<evidence type="ECO:0000313" key="4">
    <source>
        <dbReference type="Proteomes" id="UP000294562"/>
    </source>
</evidence>
<feature type="region of interest" description="Disordered" evidence="1">
    <location>
        <begin position="1"/>
        <end position="66"/>
    </location>
</feature>
<proteinExistence type="predicted"/>
<evidence type="ECO:0000256" key="1">
    <source>
        <dbReference type="SAM" id="MobiDB-lite"/>
    </source>
</evidence>
<accession>A0A4R6ALF5</accession>
<dbReference type="RefSeq" id="WP_133343951.1">
    <property type="nucleotide sequence ID" value="NZ_SMZO01000050.1"/>
</dbReference>
<dbReference type="Proteomes" id="UP000294562">
    <property type="component" value="Unassembled WGS sequence"/>
</dbReference>
<keyword evidence="4" id="KW-1185">Reference proteome</keyword>
<dbReference type="AlphaFoldDB" id="A0A4R6ALF5"/>
<feature type="compositionally biased region" description="Basic and acidic residues" evidence="1">
    <location>
        <begin position="1"/>
        <end position="28"/>
    </location>
</feature>
<keyword evidence="2" id="KW-0472">Membrane</keyword>
<dbReference type="EMBL" id="SMZO01000050">
    <property type="protein sequence ID" value="TDL85141.1"/>
    <property type="molecule type" value="Genomic_DNA"/>
</dbReference>
<comment type="caution">
    <text evidence="3">The sequence shown here is derived from an EMBL/GenBank/DDBJ whole genome shotgun (WGS) entry which is preliminary data.</text>
</comment>
<feature type="transmembrane region" description="Helical" evidence="2">
    <location>
        <begin position="148"/>
        <end position="168"/>
    </location>
</feature>
<evidence type="ECO:0000256" key="2">
    <source>
        <dbReference type="SAM" id="Phobius"/>
    </source>
</evidence>